<reference evidence="3 4" key="1">
    <citation type="journal article" date="2020" name="Front. Microbiol.">
        <title>Genetic Organization of the aprX-lipA2 Operon Affects the Proteolytic Potential of Pseudomonas Species in Milk.</title>
        <authorList>
            <person name="Maier C."/>
            <person name="Huptas C."/>
            <person name="von Neubeck M."/>
            <person name="Scherer S."/>
            <person name="Wenning M."/>
            <person name="Lucking G."/>
        </authorList>
    </citation>
    <scope>NUCLEOTIDE SEQUENCE [LARGE SCALE GENOMIC DNA]</scope>
    <source>
        <strain evidence="3 4">WS 5405</strain>
    </source>
</reference>
<name>A0A7Y1M7M8_9PSED</name>
<keyword evidence="2" id="KW-0732">Signal</keyword>
<organism evidence="3 4">
    <name type="scientific">Pseudomonas lactis</name>
    <dbReference type="NCBI Taxonomy" id="1615674"/>
    <lineage>
        <taxon>Bacteria</taxon>
        <taxon>Pseudomonadati</taxon>
        <taxon>Pseudomonadota</taxon>
        <taxon>Gammaproteobacteria</taxon>
        <taxon>Pseudomonadales</taxon>
        <taxon>Pseudomonadaceae</taxon>
        <taxon>Pseudomonas</taxon>
    </lineage>
</organism>
<comment type="caution">
    <text evidence="3">The sequence shown here is derived from an EMBL/GenBank/DDBJ whole genome shotgun (WGS) entry which is preliminary data.</text>
</comment>
<evidence type="ECO:0008006" key="5">
    <source>
        <dbReference type="Google" id="ProtNLM"/>
    </source>
</evidence>
<gene>
    <name evidence="3" type="ORF">HBO13_29240</name>
</gene>
<feature type="region of interest" description="Disordered" evidence="1">
    <location>
        <begin position="48"/>
        <end position="92"/>
    </location>
</feature>
<feature type="chain" id="PRO_5031082007" description="DUF4124 domain-containing protein" evidence="2">
    <location>
        <begin position="20"/>
        <end position="92"/>
    </location>
</feature>
<feature type="compositionally biased region" description="Polar residues" evidence="1">
    <location>
        <begin position="48"/>
        <end position="74"/>
    </location>
</feature>
<dbReference type="RefSeq" id="WP_169900472.1">
    <property type="nucleotide sequence ID" value="NZ_JAAQYH010000020.1"/>
</dbReference>
<feature type="signal peptide" evidence="2">
    <location>
        <begin position="1"/>
        <end position="19"/>
    </location>
</feature>
<accession>A0A7Y1M7M8</accession>
<sequence>MRGLITIALLLLIVGQASAGEQLISVQHESIRSVTCWITPQGGISCLPDSSFQHQQQATPSNEAGRASQASSASDIGPLHATPPPADERFQL</sequence>
<evidence type="ECO:0000313" key="3">
    <source>
        <dbReference type="EMBL" id="NNA76721.1"/>
    </source>
</evidence>
<proteinExistence type="predicted"/>
<dbReference type="Proteomes" id="UP000535954">
    <property type="component" value="Unassembled WGS sequence"/>
</dbReference>
<dbReference type="EMBL" id="JAAQYH010000020">
    <property type="protein sequence ID" value="NNA76721.1"/>
    <property type="molecule type" value="Genomic_DNA"/>
</dbReference>
<evidence type="ECO:0000313" key="4">
    <source>
        <dbReference type="Proteomes" id="UP000535954"/>
    </source>
</evidence>
<evidence type="ECO:0000256" key="1">
    <source>
        <dbReference type="SAM" id="MobiDB-lite"/>
    </source>
</evidence>
<evidence type="ECO:0000256" key="2">
    <source>
        <dbReference type="SAM" id="SignalP"/>
    </source>
</evidence>
<protein>
    <recommendedName>
        <fullName evidence="5">DUF4124 domain-containing protein</fullName>
    </recommendedName>
</protein>
<dbReference type="AlphaFoldDB" id="A0A7Y1M7M8"/>